<dbReference type="InterPro" id="IPR015867">
    <property type="entry name" value="N-reg_PII/ATP_PRibTrfase_C"/>
</dbReference>
<dbReference type="GO" id="GO:0005829">
    <property type="term" value="C:cytosol"/>
    <property type="evidence" value="ECO:0007669"/>
    <property type="project" value="TreeGrafter"/>
</dbReference>
<dbReference type="GO" id="GO:0005524">
    <property type="term" value="F:ATP binding"/>
    <property type="evidence" value="ECO:0007669"/>
    <property type="project" value="TreeGrafter"/>
</dbReference>
<dbReference type="InterPro" id="IPR011322">
    <property type="entry name" value="N-reg_PII-like_a/b"/>
</dbReference>
<name>A0A2H1FD93_9ARCH</name>
<dbReference type="PROSITE" id="PS51343">
    <property type="entry name" value="PII_GLNB_DOM"/>
    <property type="match status" value="1"/>
</dbReference>
<protein>
    <submittedName>
        <fullName evidence="1">Nitrogen regulatory protein P-II</fullName>
    </submittedName>
</protein>
<organism evidence="1 2">
    <name type="scientific">Candidatus Nitrosotalea okcheonensis</name>
    <dbReference type="NCBI Taxonomy" id="1903276"/>
    <lineage>
        <taxon>Archaea</taxon>
        <taxon>Nitrososphaerota</taxon>
        <taxon>Nitrososphaeria</taxon>
        <taxon>Nitrosotaleales</taxon>
        <taxon>Nitrosotaleaceae</taxon>
        <taxon>Nitrosotalea</taxon>
    </lineage>
</organism>
<gene>
    <name evidence="1" type="ORF">NCS_10524</name>
</gene>
<sequence length="123" mass="13451">MTKILSSANSVMTNMIRIDAIVPQNDIRAISDALKKINVGGITIMKVRGRGKTAGPALHAAKGTETFIPEFSDKYIVTVIVEEKDEDEAVTIIRNNTKIGKIFMYKLSRAVDIDTGAENEKAI</sequence>
<dbReference type="SMART" id="SM00938">
    <property type="entry name" value="P-II"/>
    <property type="match status" value="1"/>
</dbReference>
<dbReference type="SUPFAM" id="SSF54913">
    <property type="entry name" value="GlnB-like"/>
    <property type="match status" value="1"/>
</dbReference>
<keyword evidence="2" id="KW-1185">Reference proteome</keyword>
<evidence type="ECO:0000313" key="1">
    <source>
        <dbReference type="EMBL" id="SMH70717.1"/>
    </source>
</evidence>
<dbReference type="PRINTS" id="PR00340">
    <property type="entry name" value="PIIGLNB"/>
</dbReference>
<dbReference type="GO" id="GO:0030234">
    <property type="term" value="F:enzyme regulator activity"/>
    <property type="evidence" value="ECO:0007669"/>
    <property type="project" value="InterPro"/>
</dbReference>
<dbReference type="InterPro" id="IPR002187">
    <property type="entry name" value="N-reg_PII"/>
</dbReference>
<evidence type="ECO:0000313" key="2">
    <source>
        <dbReference type="Proteomes" id="UP000230607"/>
    </source>
</evidence>
<accession>A0A2H1FD93</accession>
<dbReference type="Gene3D" id="3.30.70.120">
    <property type="match status" value="1"/>
</dbReference>
<dbReference type="Proteomes" id="UP000230607">
    <property type="component" value="Chromosome 1"/>
</dbReference>
<dbReference type="PANTHER" id="PTHR30115:SF11">
    <property type="entry name" value="NITROGEN REGULATORY PROTEIN P-II HOMOLOG"/>
    <property type="match status" value="1"/>
</dbReference>
<dbReference type="EMBL" id="LT841358">
    <property type="protein sequence ID" value="SMH70717.1"/>
    <property type="molecule type" value="Genomic_DNA"/>
</dbReference>
<dbReference type="AlphaFoldDB" id="A0A2H1FD93"/>
<dbReference type="Pfam" id="PF00543">
    <property type="entry name" value="P-II"/>
    <property type="match status" value="1"/>
</dbReference>
<reference evidence="2" key="1">
    <citation type="submission" date="2017-03" db="EMBL/GenBank/DDBJ databases">
        <authorList>
            <person name="Herbold C."/>
        </authorList>
    </citation>
    <scope>NUCLEOTIDE SEQUENCE [LARGE SCALE GENOMIC DNA]</scope>
</reference>
<dbReference type="PANTHER" id="PTHR30115">
    <property type="entry name" value="NITROGEN REGULATORY PROTEIN P-II"/>
    <property type="match status" value="1"/>
</dbReference>
<dbReference type="GO" id="GO:0006808">
    <property type="term" value="P:regulation of nitrogen utilization"/>
    <property type="evidence" value="ECO:0007669"/>
    <property type="project" value="InterPro"/>
</dbReference>
<proteinExistence type="predicted"/>